<feature type="domain" description="FAD dependent oxidoreductase" evidence="2">
    <location>
        <begin position="14"/>
        <end position="337"/>
    </location>
</feature>
<dbReference type="GO" id="GO:0016491">
    <property type="term" value="F:oxidoreductase activity"/>
    <property type="evidence" value="ECO:0007669"/>
    <property type="project" value="UniProtKB-KW"/>
</dbReference>
<evidence type="ECO:0000313" key="3">
    <source>
        <dbReference type="EMBL" id="SVA54981.1"/>
    </source>
</evidence>
<dbReference type="GO" id="GO:0005737">
    <property type="term" value="C:cytoplasm"/>
    <property type="evidence" value="ECO:0007669"/>
    <property type="project" value="TreeGrafter"/>
</dbReference>
<evidence type="ECO:0000259" key="2">
    <source>
        <dbReference type="Pfam" id="PF01266"/>
    </source>
</evidence>
<evidence type="ECO:0000256" key="1">
    <source>
        <dbReference type="ARBA" id="ARBA00023002"/>
    </source>
</evidence>
<gene>
    <name evidence="3" type="ORF">METZ01_LOCUS107835</name>
</gene>
<dbReference type="PANTHER" id="PTHR13847:SF287">
    <property type="entry name" value="FAD-DEPENDENT OXIDOREDUCTASE DOMAIN-CONTAINING PROTEIN 1"/>
    <property type="match status" value="1"/>
</dbReference>
<dbReference type="PANTHER" id="PTHR13847">
    <property type="entry name" value="SARCOSINE DEHYDROGENASE-RELATED"/>
    <property type="match status" value="1"/>
</dbReference>
<dbReference type="Pfam" id="PF01266">
    <property type="entry name" value="DAO"/>
    <property type="match status" value="1"/>
</dbReference>
<organism evidence="3">
    <name type="scientific">marine metagenome</name>
    <dbReference type="NCBI Taxonomy" id="408172"/>
    <lineage>
        <taxon>unclassified sequences</taxon>
        <taxon>metagenomes</taxon>
        <taxon>ecological metagenomes</taxon>
    </lineage>
</organism>
<sequence length="363" mass="41087">VVGSRINLNNVMKVHIIGGGIIGLSTAYHLSNHCEVVVYEKDNGYNLSSFARSCGGFRSQFFTPINVDMSRYSIDFIKNKTDVDFIDNGYLMLFGNNQQWDHDRSVETQNAHGATTISLTPEQIKQNFPQLYVDDLYRGCVTTDGSEGWLDPVTLHNWFRKNAQQQGVEIIYKDGLEVDHSIADYIVIVCGCWTNEVAKHFNINVPVKAHKHTVFNVSTQKEQIKNLPLVADLLTGVYLRPEGEGYIVGYDGNGEWSSDNLDPNYNSWNEVWEHLYHRFPTVFDAAKMEGAWAGYYDTSTIDNNAIIDSVNNIYFATGFTGRGLMHSPAVGLTLTQMILKEKLTFNIEALKLNRNPNFEKYVI</sequence>
<feature type="non-terminal residue" evidence="3">
    <location>
        <position position="1"/>
    </location>
</feature>
<proteinExistence type="predicted"/>
<dbReference type="Gene3D" id="3.50.50.60">
    <property type="entry name" value="FAD/NAD(P)-binding domain"/>
    <property type="match status" value="1"/>
</dbReference>
<protein>
    <recommendedName>
        <fullName evidence="2">FAD dependent oxidoreductase domain-containing protein</fullName>
    </recommendedName>
</protein>
<dbReference type="InterPro" id="IPR036188">
    <property type="entry name" value="FAD/NAD-bd_sf"/>
</dbReference>
<reference evidence="3" key="1">
    <citation type="submission" date="2018-05" db="EMBL/GenBank/DDBJ databases">
        <authorList>
            <person name="Lanie J.A."/>
            <person name="Ng W.-L."/>
            <person name="Kazmierczak K.M."/>
            <person name="Andrzejewski T.M."/>
            <person name="Davidsen T.M."/>
            <person name="Wayne K.J."/>
            <person name="Tettelin H."/>
            <person name="Glass J.I."/>
            <person name="Rusch D."/>
            <person name="Podicherti R."/>
            <person name="Tsui H.-C.T."/>
            <person name="Winkler M.E."/>
        </authorList>
    </citation>
    <scope>NUCLEOTIDE SEQUENCE</scope>
</reference>
<dbReference type="Gene3D" id="3.30.9.10">
    <property type="entry name" value="D-Amino Acid Oxidase, subunit A, domain 2"/>
    <property type="match status" value="1"/>
</dbReference>
<dbReference type="AlphaFoldDB" id="A0A381WRQ4"/>
<name>A0A381WRQ4_9ZZZZ</name>
<dbReference type="InterPro" id="IPR006076">
    <property type="entry name" value="FAD-dep_OxRdtase"/>
</dbReference>
<keyword evidence="1" id="KW-0560">Oxidoreductase</keyword>
<accession>A0A381WRQ4</accession>
<dbReference type="EMBL" id="UINC01012612">
    <property type="protein sequence ID" value="SVA54981.1"/>
    <property type="molecule type" value="Genomic_DNA"/>
</dbReference>
<dbReference type="SUPFAM" id="SSF51905">
    <property type="entry name" value="FAD/NAD(P)-binding domain"/>
    <property type="match status" value="1"/>
</dbReference>